<name>A0A1I4WY94_9PSEU</name>
<dbReference type="EMBL" id="RBXX01000002">
    <property type="protein sequence ID" value="RKT84221.1"/>
    <property type="molecule type" value="Genomic_DNA"/>
</dbReference>
<evidence type="ECO:0000313" key="3">
    <source>
        <dbReference type="Proteomes" id="UP000199398"/>
    </source>
</evidence>
<evidence type="ECO:0000313" key="1">
    <source>
        <dbReference type="EMBL" id="RKT84221.1"/>
    </source>
</evidence>
<evidence type="ECO:0000313" key="2">
    <source>
        <dbReference type="EMBL" id="SFN18818.1"/>
    </source>
</evidence>
<dbReference type="EMBL" id="FOUP01000003">
    <property type="protein sequence ID" value="SFN18818.1"/>
    <property type="molecule type" value="Genomic_DNA"/>
</dbReference>
<reference evidence="2 3" key="1">
    <citation type="submission" date="2016-10" db="EMBL/GenBank/DDBJ databases">
        <authorList>
            <person name="de Groot N.N."/>
        </authorList>
    </citation>
    <scope>NUCLEOTIDE SEQUENCE [LARGE SCALE GENOMIC DNA]</scope>
    <source>
        <strain evidence="2 3">CPCC 201259</strain>
    </source>
</reference>
<dbReference type="AlphaFoldDB" id="A0A1I4WY94"/>
<dbReference type="Proteomes" id="UP000199398">
    <property type="component" value="Unassembled WGS sequence"/>
</dbReference>
<dbReference type="Proteomes" id="UP000270697">
    <property type="component" value="Unassembled WGS sequence"/>
</dbReference>
<keyword evidence="4" id="KW-1185">Reference proteome</keyword>
<organism evidence="2 3">
    <name type="scientific">Saccharopolyspora antimicrobica</name>
    <dbReference type="NCBI Taxonomy" id="455193"/>
    <lineage>
        <taxon>Bacteria</taxon>
        <taxon>Bacillati</taxon>
        <taxon>Actinomycetota</taxon>
        <taxon>Actinomycetes</taxon>
        <taxon>Pseudonocardiales</taxon>
        <taxon>Pseudonocardiaceae</taxon>
        <taxon>Saccharopolyspora</taxon>
    </lineage>
</organism>
<accession>A0A1I4WY94</accession>
<sequence length="63" mass="6879">MADPDNDAQVLDLVERIAAALNRDEGCQVLVVRLARRAGWTQARRLVLSRVHRDGRVASVGAA</sequence>
<reference evidence="1 4" key="2">
    <citation type="submission" date="2018-10" db="EMBL/GenBank/DDBJ databases">
        <title>Sequencing the genomes of 1000 actinobacteria strains.</title>
        <authorList>
            <person name="Klenk H.-P."/>
        </authorList>
    </citation>
    <scope>NUCLEOTIDE SEQUENCE [LARGE SCALE GENOMIC DNA]</scope>
    <source>
        <strain evidence="1 4">DSM 45119</strain>
    </source>
</reference>
<protein>
    <submittedName>
        <fullName evidence="2">Uncharacterized protein</fullName>
    </submittedName>
</protein>
<dbReference type="RefSeq" id="WP_093150284.1">
    <property type="nucleotide sequence ID" value="NZ_FOUP01000003.1"/>
</dbReference>
<gene>
    <name evidence="1" type="ORF">ATL45_2531</name>
    <name evidence="2" type="ORF">SAMN05421805_103147</name>
</gene>
<proteinExistence type="predicted"/>
<dbReference type="STRING" id="455193.SAMN05421805_103147"/>
<evidence type="ECO:0000313" key="4">
    <source>
        <dbReference type="Proteomes" id="UP000270697"/>
    </source>
</evidence>